<dbReference type="EMBL" id="JBHSMQ010000002">
    <property type="protein sequence ID" value="MFC5454610.1"/>
    <property type="molecule type" value="Genomic_DNA"/>
</dbReference>
<comment type="caution">
    <text evidence="2">The sequence shown here is derived from an EMBL/GenBank/DDBJ whole genome shotgun (WGS) entry which is preliminary data.</text>
</comment>
<dbReference type="RefSeq" id="WP_377164863.1">
    <property type="nucleotide sequence ID" value="NZ_JBHSMQ010000002.1"/>
</dbReference>
<keyword evidence="1" id="KW-0472">Membrane</keyword>
<evidence type="ECO:0008006" key="4">
    <source>
        <dbReference type="Google" id="ProtNLM"/>
    </source>
</evidence>
<dbReference type="Proteomes" id="UP001596052">
    <property type="component" value="Unassembled WGS sequence"/>
</dbReference>
<gene>
    <name evidence="2" type="ORF">ACFQDI_07100</name>
</gene>
<protein>
    <recommendedName>
        <fullName evidence="4">Type II secretion system protein GspC N-terminal domain-containing protein</fullName>
    </recommendedName>
</protein>
<accession>A0ABW0KMK6</accession>
<reference evidence="3" key="1">
    <citation type="journal article" date="2019" name="Int. J. Syst. Evol. Microbiol.">
        <title>The Global Catalogue of Microorganisms (GCM) 10K type strain sequencing project: providing services to taxonomists for standard genome sequencing and annotation.</title>
        <authorList>
            <consortium name="The Broad Institute Genomics Platform"/>
            <consortium name="The Broad Institute Genome Sequencing Center for Infectious Disease"/>
            <person name="Wu L."/>
            <person name="Ma J."/>
        </authorList>
    </citation>
    <scope>NUCLEOTIDE SEQUENCE [LARGE SCALE GENOMIC DNA]</scope>
    <source>
        <strain evidence="3">CGMCC 4.1469</strain>
    </source>
</reference>
<keyword evidence="1" id="KW-1133">Transmembrane helix</keyword>
<organism evidence="2 3">
    <name type="scientific">Prosthecobacter fluviatilis</name>
    <dbReference type="NCBI Taxonomy" id="445931"/>
    <lineage>
        <taxon>Bacteria</taxon>
        <taxon>Pseudomonadati</taxon>
        <taxon>Verrucomicrobiota</taxon>
        <taxon>Verrucomicrobiia</taxon>
        <taxon>Verrucomicrobiales</taxon>
        <taxon>Verrucomicrobiaceae</taxon>
        <taxon>Prosthecobacter</taxon>
    </lineage>
</organism>
<evidence type="ECO:0000313" key="3">
    <source>
        <dbReference type="Proteomes" id="UP001596052"/>
    </source>
</evidence>
<feature type="transmembrane region" description="Helical" evidence="1">
    <location>
        <begin position="6"/>
        <end position="23"/>
    </location>
</feature>
<keyword evidence="1" id="KW-0812">Transmembrane</keyword>
<evidence type="ECO:0000313" key="2">
    <source>
        <dbReference type="EMBL" id="MFC5454610.1"/>
    </source>
</evidence>
<evidence type="ECO:0000256" key="1">
    <source>
        <dbReference type="SAM" id="Phobius"/>
    </source>
</evidence>
<keyword evidence="3" id="KW-1185">Reference proteome</keyword>
<sequence length="189" mass="19984">MRLSHYALALTIILLAITGYLAWEAQEEAKGARKELELVRKQQAAHEMAMPAKPEVVANLPPPPEVPRASLPPLAGSDLMPGTPAAYPSSAPAAAPLTDLQKQLLGAATYAKVIEVHNEQGFAVINAGKNKQLTSGMKFDVRRGNGLVGRVIVGETIEAAEAVVDIDGTVTLPGVRIEAGDELILPIKK</sequence>
<name>A0ABW0KMK6_9BACT</name>
<proteinExistence type="predicted"/>